<name>A0A4Y1ZY42_ARAVE</name>
<dbReference type="AlphaFoldDB" id="A0A4Y1ZY42"/>
<protein>
    <submittedName>
        <fullName evidence="1">Uncharacterized protein</fullName>
    </submittedName>
</protein>
<dbReference type="Proteomes" id="UP000499080">
    <property type="component" value="Unassembled WGS sequence"/>
</dbReference>
<dbReference type="EMBL" id="BGPR01000001">
    <property type="protein sequence ID" value="GBL72197.1"/>
    <property type="molecule type" value="Genomic_DNA"/>
</dbReference>
<evidence type="ECO:0000313" key="1">
    <source>
        <dbReference type="EMBL" id="GBL72197.1"/>
    </source>
</evidence>
<evidence type="ECO:0000313" key="2">
    <source>
        <dbReference type="Proteomes" id="UP000499080"/>
    </source>
</evidence>
<sequence>MGNVFRDRVGGWLECGRSQMGASQELRIVQSVLSRLWQRFLEDGNVEEASVHVVPGLRGRKATSIWQQIPKRQASTPADLLRQLSAPRHPSASTVLRLIAQLLKSIEKIYQIRSKTFGSTYSSKLTKIMWNYFNMYF</sequence>
<gene>
    <name evidence="1" type="ORF">AVEN_115178_1</name>
</gene>
<accession>A0A4Y1ZY42</accession>
<reference evidence="1 2" key="1">
    <citation type="journal article" date="2019" name="Sci. Rep.">
        <title>Orb-weaving spider Araneus ventricosus genome elucidates the spidroin gene catalogue.</title>
        <authorList>
            <person name="Kono N."/>
            <person name="Nakamura H."/>
            <person name="Ohtoshi R."/>
            <person name="Moran D.A.P."/>
            <person name="Shinohara A."/>
            <person name="Yoshida Y."/>
            <person name="Fujiwara M."/>
            <person name="Mori M."/>
            <person name="Tomita M."/>
            <person name="Arakawa K."/>
        </authorList>
    </citation>
    <scope>NUCLEOTIDE SEQUENCE [LARGE SCALE GENOMIC DNA]</scope>
</reference>
<organism evidence="1 2">
    <name type="scientific">Araneus ventricosus</name>
    <name type="common">Orbweaver spider</name>
    <name type="synonym">Epeira ventricosa</name>
    <dbReference type="NCBI Taxonomy" id="182803"/>
    <lineage>
        <taxon>Eukaryota</taxon>
        <taxon>Metazoa</taxon>
        <taxon>Ecdysozoa</taxon>
        <taxon>Arthropoda</taxon>
        <taxon>Chelicerata</taxon>
        <taxon>Arachnida</taxon>
        <taxon>Araneae</taxon>
        <taxon>Araneomorphae</taxon>
        <taxon>Entelegynae</taxon>
        <taxon>Araneoidea</taxon>
        <taxon>Araneidae</taxon>
        <taxon>Araneus</taxon>
    </lineage>
</organism>
<proteinExistence type="predicted"/>
<comment type="caution">
    <text evidence="1">The sequence shown here is derived from an EMBL/GenBank/DDBJ whole genome shotgun (WGS) entry which is preliminary data.</text>
</comment>
<keyword evidence="2" id="KW-1185">Reference proteome</keyword>